<evidence type="ECO:0000313" key="2">
    <source>
        <dbReference type="Proteomes" id="UP001732700"/>
    </source>
</evidence>
<accession>A0ACD5YMJ3</accession>
<evidence type="ECO:0000313" key="1">
    <source>
        <dbReference type="EnsemblPlants" id="AVESA.00010b.r2.5DG1003760.1.CDS"/>
    </source>
</evidence>
<sequence length="1386" mass="153739">MPLSRRTVANEYSLAAPQLYKHADQRDPEAVLDGVAMAGLVGVLRQLGDLAEFAAEVFHGLYGEVMTVSARGHGLVLRAQQLEAELPLLENDICQTDYLYVASNKGVDWHANPRVDHGVVTTGDTPRFIMNSMKRCHGPPRLFMLDKYDIGGEGTCLKRYSDPAFFKSDSACSRRLQDGIRRERRPIRTMEIRPDLQNADIFRPPDGANDDSKIRNDLSGEVLDEVPTRRQRLKYRQLNGSVFQSFRPQMQDLYEKASPEEKTFSMDRSEVQISFSDSPDTTAEERDIMVDTSSSTEKGKEDNFTAFHKVRPTSEERPSSCSDDQSAGSSKGYNSEIDVYVDALTTMGSEVETDSEHKDHRQRAFASAPSGKMCSDAHGVAVSRSSTFIKEEDSPMSYSSDVGSEDGDVADHYEEDITVSVPHAKPAAGEHERTSSLEELFEQEKPISCEHERTCSLEEFLTGDVLVSEPDMRELATESSTNCILSDATLYGTLDTTKKAKGNNISTKSFKKIASKRCVEGMELFASKVGIFPRKVSKRHDPFSDSLRNMAKELLELKCDGPQDTDLYGYEANDEVFDVCPEITHHPVEILDGSFRKSISSDSHQDDVVSREFQLEESDHAVLPTECSQDSVTDENVFQQAHVYLTGITSPCAQGKEGCEGAVPDEHSSVGMLDHVPEIIKEHSEDTHAKILSENASNVGEDLKEVSICEDHVNEEDAEECSESGEYASDDEITEYIGEDVSAYGVITSPVSSKQCDDPCQGTPFTLTSTDDAKASEDADDAISSKGTDNYIPEMDHTILLETITENELLEAVPESIISSEVAVPDNEQCYLHPETTFVPDTVLSSCEVVGQDEELQLCSSSVMTAIPHLTTNKEEIHGLHQDLPNACNSSNTEYLFADQMAPDSRHVPLPNISSFDWMLNGTMRQSLNVFPSQVSHGILQENRSSEDTEDPPPLPPLPPMQWRATKLQTGSTSLFAKLGKPPRPPVKHKENDSNSALVETYEESEKLKEISMHNSSVASQKEMTQPAVSDGMQTNPLLERDFQENHLRKGCQEHDVESSNISSASEFKSVRDVASVEGDNLNTLQQPELIVIPEEAWSEFVDIEPILQQEKERTRELRYGVSDWDGMHTTGLPMENTNVEYEISDQKENELLAAYSNTIADSGENKPNVVPSKDDIETPDLSVQKEDGEDDSSKDSAREFSLAIEEELAKIDVEHEISDQKDKELTAADSNTIANSEENKPNGLPCKDDIQTPDLSVQQEDGEHGPSDDKAREFSSAIEEELAKLPSDPVPEPPRYPLLQVISHDRSMLRKAPTLAQPLRKLSDEKNTMLEQIKNKSINLKPVVAKRPNVMGGPRTNLQVAAILERANAIRQAVADDDDEDSWSE</sequence>
<organism evidence="1 2">
    <name type="scientific">Avena sativa</name>
    <name type="common">Oat</name>
    <dbReference type="NCBI Taxonomy" id="4498"/>
    <lineage>
        <taxon>Eukaryota</taxon>
        <taxon>Viridiplantae</taxon>
        <taxon>Streptophyta</taxon>
        <taxon>Embryophyta</taxon>
        <taxon>Tracheophyta</taxon>
        <taxon>Spermatophyta</taxon>
        <taxon>Magnoliopsida</taxon>
        <taxon>Liliopsida</taxon>
        <taxon>Poales</taxon>
        <taxon>Poaceae</taxon>
        <taxon>BOP clade</taxon>
        <taxon>Pooideae</taxon>
        <taxon>Poodae</taxon>
        <taxon>Poeae</taxon>
        <taxon>Poeae Chloroplast Group 1 (Aveneae type)</taxon>
        <taxon>Aveninae</taxon>
        <taxon>Avena</taxon>
    </lineage>
</organism>
<reference evidence="1" key="2">
    <citation type="submission" date="2025-09" db="UniProtKB">
        <authorList>
            <consortium name="EnsemblPlants"/>
        </authorList>
    </citation>
    <scope>IDENTIFICATION</scope>
</reference>
<protein>
    <submittedName>
        <fullName evidence="1">Uncharacterized protein</fullName>
    </submittedName>
</protein>
<reference evidence="1" key="1">
    <citation type="submission" date="2021-05" db="EMBL/GenBank/DDBJ databases">
        <authorList>
            <person name="Scholz U."/>
            <person name="Mascher M."/>
            <person name="Fiebig A."/>
        </authorList>
    </citation>
    <scope>NUCLEOTIDE SEQUENCE [LARGE SCALE GENOMIC DNA]</scope>
</reference>
<dbReference type="Proteomes" id="UP001732700">
    <property type="component" value="Chromosome 5D"/>
</dbReference>
<keyword evidence="2" id="KW-1185">Reference proteome</keyword>
<dbReference type="EnsemblPlants" id="AVESA.00010b.r2.5DG1003760.1">
    <property type="protein sequence ID" value="AVESA.00010b.r2.5DG1003760.1.CDS"/>
    <property type="gene ID" value="AVESA.00010b.r2.5DG1003760"/>
</dbReference>
<name>A0ACD5YMJ3_AVESA</name>
<proteinExistence type="predicted"/>